<dbReference type="GO" id="GO:0008137">
    <property type="term" value="F:NADH dehydrogenase (ubiquinone) activity"/>
    <property type="evidence" value="ECO:0007669"/>
    <property type="project" value="UniProtKB-UniRule"/>
</dbReference>
<feature type="transmembrane region" description="Helical" evidence="16">
    <location>
        <begin position="281"/>
        <end position="303"/>
    </location>
</feature>
<dbReference type="Pfam" id="PF00361">
    <property type="entry name" value="Proton_antipo_M"/>
    <property type="match status" value="1"/>
</dbReference>
<keyword evidence="11 16" id="KW-0520">NAD</keyword>
<keyword evidence="14 16" id="KW-0472">Membrane</keyword>
<feature type="transmembrane region" description="Helical" evidence="16">
    <location>
        <begin position="112"/>
        <end position="133"/>
    </location>
</feature>
<dbReference type="PRINTS" id="PR01437">
    <property type="entry name" value="NUOXDRDTASE4"/>
</dbReference>
<evidence type="ECO:0000256" key="14">
    <source>
        <dbReference type="ARBA" id="ARBA00023136"/>
    </source>
</evidence>
<evidence type="ECO:0000256" key="3">
    <source>
        <dbReference type="ARBA" id="ARBA00012944"/>
    </source>
</evidence>
<feature type="transmembrane region" description="Helical" evidence="16">
    <location>
        <begin position="224"/>
        <end position="244"/>
    </location>
</feature>
<reference evidence="19" key="1">
    <citation type="journal article" date="2020" name="BMC Evol. Biol.">
        <title>A mitogenomic phylogeny of chitons (Mollusca: Polyplacophora).</title>
        <authorList>
            <person name="Irisarri I."/>
            <person name="Uribe J.E."/>
            <person name="Eernisse D.J."/>
            <person name="Zardoya R."/>
        </authorList>
    </citation>
    <scope>NUCLEOTIDE SEQUENCE</scope>
</reference>
<feature type="transmembrane region" description="Helical" evidence="16">
    <location>
        <begin position="88"/>
        <end position="106"/>
    </location>
</feature>
<dbReference type="GO" id="GO:0031966">
    <property type="term" value="C:mitochondrial membrane"/>
    <property type="evidence" value="ECO:0007669"/>
    <property type="project" value="UniProtKB-SubCell"/>
</dbReference>
<feature type="transmembrane region" description="Helical" evidence="16">
    <location>
        <begin position="375"/>
        <end position="405"/>
    </location>
</feature>
<evidence type="ECO:0000256" key="7">
    <source>
        <dbReference type="ARBA" id="ARBA00022692"/>
    </source>
</evidence>
<dbReference type="GO" id="GO:0042773">
    <property type="term" value="P:ATP synthesis coupled electron transport"/>
    <property type="evidence" value="ECO:0007669"/>
    <property type="project" value="InterPro"/>
</dbReference>
<dbReference type="PANTHER" id="PTHR43507:SF20">
    <property type="entry name" value="NADH-UBIQUINONE OXIDOREDUCTASE CHAIN 4"/>
    <property type="match status" value="1"/>
</dbReference>
<evidence type="ECO:0000256" key="11">
    <source>
        <dbReference type="ARBA" id="ARBA00023027"/>
    </source>
</evidence>
<keyword evidence="12 16" id="KW-0830">Ubiquinone</keyword>
<comment type="function">
    <text evidence="16">Core subunit of the mitochondrial membrane respiratory chain NADH dehydrogenase (Complex I) which catalyzes electron transfer from NADH through the respiratory chain, using ubiquinone as an electron acceptor. Essential for the catalytic activity and assembly of complex I.</text>
</comment>
<dbReference type="EC" id="7.1.1.2" evidence="3 16"/>
<dbReference type="GO" id="GO:0003954">
    <property type="term" value="F:NADH dehydrogenase activity"/>
    <property type="evidence" value="ECO:0007669"/>
    <property type="project" value="TreeGrafter"/>
</dbReference>
<feature type="transmembrane region" description="Helical" evidence="16">
    <location>
        <begin position="20"/>
        <end position="39"/>
    </location>
</feature>
<name>A0A6H1PH30_9MOLL</name>
<dbReference type="InterPro" id="IPR003918">
    <property type="entry name" value="NADH_UbQ_OxRdtase"/>
</dbReference>
<evidence type="ECO:0000256" key="9">
    <source>
        <dbReference type="ARBA" id="ARBA00022982"/>
    </source>
</evidence>
<evidence type="ECO:0000256" key="5">
    <source>
        <dbReference type="ARBA" id="ARBA00022448"/>
    </source>
</evidence>
<feature type="transmembrane region" description="Helical" evidence="16">
    <location>
        <begin position="309"/>
        <end position="330"/>
    </location>
</feature>
<dbReference type="Pfam" id="PF01059">
    <property type="entry name" value="Oxidored_q5_N"/>
    <property type="match status" value="1"/>
</dbReference>
<geneLocation type="mitochondrion" evidence="19"/>
<keyword evidence="6 16" id="KW-0679">Respiratory chain</keyword>
<feature type="domain" description="NADH:ubiquinone oxidoreductase chain 4 N-terminal" evidence="18">
    <location>
        <begin position="1"/>
        <end position="103"/>
    </location>
</feature>
<comment type="catalytic activity">
    <reaction evidence="15 16">
        <text>a ubiquinone + NADH + 5 H(+)(in) = a ubiquinol + NAD(+) + 4 H(+)(out)</text>
        <dbReference type="Rhea" id="RHEA:29091"/>
        <dbReference type="Rhea" id="RHEA-COMP:9565"/>
        <dbReference type="Rhea" id="RHEA-COMP:9566"/>
        <dbReference type="ChEBI" id="CHEBI:15378"/>
        <dbReference type="ChEBI" id="CHEBI:16389"/>
        <dbReference type="ChEBI" id="CHEBI:17976"/>
        <dbReference type="ChEBI" id="CHEBI:57540"/>
        <dbReference type="ChEBI" id="CHEBI:57945"/>
        <dbReference type="EC" id="7.1.1.2"/>
    </reaction>
</comment>
<evidence type="ECO:0000256" key="10">
    <source>
        <dbReference type="ARBA" id="ARBA00022989"/>
    </source>
</evidence>
<comment type="subcellular location">
    <subcellularLocation>
        <location evidence="1 16">Mitochondrion membrane</location>
        <topology evidence="1 16">Multi-pass membrane protein</topology>
    </subcellularLocation>
</comment>
<evidence type="ECO:0000259" key="17">
    <source>
        <dbReference type="Pfam" id="PF00361"/>
    </source>
</evidence>
<evidence type="ECO:0000256" key="15">
    <source>
        <dbReference type="ARBA" id="ARBA00049551"/>
    </source>
</evidence>
<feature type="transmembrane region" description="Helical" evidence="16">
    <location>
        <begin position="190"/>
        <end position="212"/>
    </location>
</feature>
<feature type="transmembrane region" description="Helical" evidence="16">
    <location>
        <begin position="256"/>
        <end position="274"/>
    </location>
</feature>
<keyword evidence="8" id="KW-1278">Translocase</keyword>
<dbReference type="EMBL" id="MN864061">
    <property type="protein sequence ID" value="QIZ12657.1"/>
    <property type="molecule type" value="Genomic_DNA"/>
</dbReference>
<evidence type="ECO:0000313" key="19">
    <source>
        <dbReference type="EMBL" id="QIZ12657.1"/>
    </source>
</evidence>
<keyword evidence="7 16" id="KW-0812">Transmembrane</keyword>
<evidence type="ECO:0000259" key="18">
    <source>
        <dbReference type="Pfam" id="PF01059"/>
    </source>
</evidence>
<evidence type="ECO:0000256" key="2">
    <source>
        <dbReference type="ARBA" id="ARBA00009025"/>
    </source>
</evidence>
<keyword evidence="5 16" id="KW-0813">Transport</keyword>
<feature type="transmembrane region" description="Helical" evidence="16">
    <location>
        <begin position="59"/>
        <end position="76"/>
    </location>
</feature>
<keyword evidence="10 16" id="KW-1133">Transmembrane helix</keyword>
<dbReference type="GO" id="GO:0015990">
    <property type="term" value="P:electron transport coupled proton transport"/>
    <property type="evidence" value="ECO:0007669"/>
    <property type="project" value="TreeGrafter"/>
</dbReference>
<feature type="domain" description="NADH:quinone oxidoreductase/Mrp antiporter transmembrane" evidence="17">
    <location>
        <begin position="110"/>
        <end position="397"/>
    </location>
</feature>
<organism evidence="19">
    <name type="scientific">Callochiton steinenii</name>
    <dbReference type="NCBI Taxonomy" id="2719128"/>
    <lineage>
        <taxon>Eukaryota</taxon>
        <taxon>Metazoa</taxon>
        <taxon>Spiralia</taxon>
        <taxon>Lophotrochozoa</taxon>
        <taxon>Mollusca</taxon>
        <taxon>Polyplacophora</taxon>
        <taxon>Neoloricata</taxon>
        <taxon>Chitonida</taxon>
        <taxon>Chitonina</taxon>
        <taxon>Callochitonidae</taxon>
        <taxon>Callochiton</taxon>
    </lineage>
</organism>
<evidence type="ECO:0000256" key="1">
    <source>
        <dbReference type="ARBA" id="ARBA00004225"/>
    </source>
</evidence>
<evidence type="ECO:0000256" key="12">
    <source>
        <dbReference type="ARBA" id="ARBA00023075"/>
    </source>
</evidence>
<sequence>MLVLLFFMLLIFMFTMDLKIKWYSTIWLLLLSFFFIMKFMYSSLFIPKLFLLNLYLDNLSTPLILLSIWISALMILSSYKIYMKNNNIYMFLILIMILNFIIVNMFMQKNFFSLYIFFEASLIPTFILIMVWGYQPERLQASMYIILYTVMAALPLLVNMIFLFTLNGHFSLLLNYVVPEFSKNFSYMSIWLFFMLFAFLVKLPLFLVHLWLPKAHVEAPISGSMILAALLLKLGGYSIIRVMIMFPKINMQMNVMISTVALIGGVLSSMVCVRQNDMKSLIAYSSIGHMGLMLSGILSMTQWGYAGGSLMMIAHGLSSSGLFCIANMLYEKSGSRSLYVSKGNLNILPNMSMYWFLLCSVNMAAPPSINLLSEISLIISILSFSVMFVMFLIFMTFMAAVYNLFLYTMTQHGEPPLFLSYYNSSSTLSFMLNFMHWGPTQLLILKSEFLF</sequence>
<feature type="transmembrane region" description="Helical" evidence="16">
    <location>
        <begin position="351"/>
        <end position="369"/>
    </location>
</feature>
<gene>
    <name evidence="19" type="primary">ND4</name>
</gene>
<proteinExistence type="inferred from homology"/>
<dbReference type="GO" id="GO:0048039">
    <property type="term" value="F:ubiquinone binding"/>
    <property type="evidence" value="ECO:0007669"/>
    <property type="project" value="TreeGrafter"/>
</dbReference>
<keyword evidence="13 16" id="KW-0496">Mitochondrion</keyword>
<evidence type="ECO:0000256" key="8">
    <source>
        <dbReference type="ARBA" id="ARBA00022967"/>
    </source>
</evidence>
<protein>
    <recommendedName>
        <fullName evidence="4 16">NADH-ubiquinone oxidoreductase chain 4</fullName>
        <ecNumber evidence="3 16">7.1.1.2</ecNumber>
    </recommendedName>
</protein>
<evidence type="ECO:0000256" key="4">
    <source>
        <dbReference type="ARBA" id="ARBA00021006"/>
    </source>
</evidence>
<dbReference type="PANTHER" id="PTHR43507">
    <property type="entry name" value="NADH-UBIQUINONE OXIDOREDUCTASE CHAIN 4"/>
    <property type="match status" value="1"/>
</dbReference>
<feature type="transmembrane region" description="Helical" evidence="16">
    <location>
        <begin position="145"/>
        <end position="170"/>
    </location>
</feature>
<keyword evidence="9 16" id="KW-0249">Electron transport</keyword>
<dbReference type="InterPro" id="IPR001750">
    <property type="entry name" value="ND/Mrp_TM"/>
</dbReference>
<dbReference type="InterPro" id="IPR000260">
    <property type="entry name" value="NADH4_N"/>
</dbReference>
<comment type="similarity">
    <text evidence="2 16">Belongs to the complex I subunit 4 family.</text>
</comment>
<evidence type="ECO:0000256" key="16">
    <source>
        <dbReference type="RuleBase" id="RU003297"/>
    </source>
</evidence>
<accession>A0A6H1PH30</accession>
<evidence type="ECO:0000256" key="6">
    <source>
        <dbReference type="ARBA" id="ARBA00022660"/>
    </source>
</evidence>
<evidence type="ECO:0000256" key="13">
    <source>
        <dbReference type="ARBA" id="ARBA00023128"/>
    </source>
</evidence>
<dbReference type="AlphaFoldDB" id="A0A6H1PH30"/>